<evidence type="ECO:0000313" key="9">
    <source>
        <dbReference type="Proteomes" id="UP000593906"/>
    </source>
</evidence>
<dbReference type="Gene3D" id="3.10.20.90">
    <property type="entry name" value="Phosphatidylinositol 3-kinase Catalytic Subunit, Chain A, domain 1"/>
    <property type="match status" value="1"/>
</dbReference>
<dbReference type="Proteomes" id="UP000593906">
    <property type="component" value="Chromosome 1"/>
</dbReference>
<keyword evidence="5" id="KW-0539">Nucleus</keyword>
<dbReference type="InterPro" id="IPR013083">
    <property type="entry name" value="Znf_RING/FYVE/PHD"/>
</dbReference>
<dbReference type="SMART" id="SM00184">
    <property type="entry name" value="RING"/>
    <property type="match status" value="1"/>
</dbReference>
<comment type="subcellular location">
    <subcellularLocation>
        <location evidence="1">Nucleus</location>
    </subcellularLocation>
</comment>
<dbReference type="Pfam" id="PF00097">
    <property type="entry name" value="zf-C3HC4"/>
    <property type="match status" value="1"/>
</dbReference>
<evidence type="ECO:0000256" key="2">
    <source>
        <dbReference type="ARBA" id="ARBA00022723"/>
    </source>
</evidence>
<evidence type="ECO:0000256" key="4">
    <source>
        <dbReference type="ARBA" id="ARBA00022833"/>
    </source>
</evidence>
<dbReference type="InterPro" id="IPR018957">
    <property type="entry name" value="Znf_C3HC4_RING-type"/>
</dbReference>
<keyword evidence="4" id="KW-0862">Zinc</keyword>
<keyword evidence="3 6" id="KW-0863">Zinc-finger</keyword>
<proteinExistence type="predicted"/>
<protein>
    <recommendedName>
        <fullName evidence="7">RING-type domain-containing protein</fullName>
    </recommendedName>
</protein>
<sequence length="284" mass="32893">MNFSRNRKGVKDDSKYIYEPGDLETKVTENGLDVSFKRKVVSDLLICPICEGFFRGATTIRECLHTFCKACIIEHIESKGAECPKCGQNIGIYPLQGLVFDRTIQNITDKIFPEFKDKERKLYTEFLEKYGDEADIHDEKDLMSLTKPITSQLLNKIKLKPIDSTANFYNEILLPELEKNKTVDSNNQTTTVLENLSMKIKLESINSEFFQLEKPYLIVPPQITIFHLQNYIMHKSNEKFEKIPSIFLKGGQILPRNHSLEFVCRSRRIPLDNLLILEFGIQNY</sequence>
<organism evidence="8 9">
    <name type="scientific">Cryptosporidium parvum</name>
    <dbReference type="NCBI Taxonomy" id="5807"/>
    <lineage>
        <taxon>Eukaryota</taxon>
        <taxon>Sar</taxon>
        <taxon>Alveolata</taxon>
        <taxon>Apicomplexa</taxon>
        <taxon>Conoidasida</taxon>
        <taxon>Coccidia</taxon>
        <taxon>Eucoccidiorida</taxon>
        <taxon>Eimeriorina</taxon>
        <taxon>Cryptosporidiidae</taxon>
        <taxon>Cryptosporidium</taxon>
    </lineage>
</organism>
<dbReference type="InterPro" id="IPR051507">
    <property type="entry name" value="PcG_RING_finger"/>
</dbReference>
<evidence type="ECO:0000313" key="8">
    <source>
        <dbReference type="EMBL" id="QOY43292.1"/>
    </source>
</evidence>
<dbReference type="PANTHER" id="PTHR45893">
    <property type="entry name" value="POLYCOMB GROUP RING FINGER PROTEIN"/>
    <property type="match status" value="1"/>
</dbReference>
<evidence type="ECO:0000256" key="6">
    <source>
        <dbReference type="PROSITE-ProRule" id="PRU00175"/>
    </source>
</evidence>
<evidence type="ECO:0000259" key="7">
    <source>
        <dbReference type="PROSITE" id="PS50089"/>
    </source>
</evidence>
<accession>A0A7S7LKL3</accession>
<dbReference type="VEuPathDB" id="CryptoDB:CPATCC_0035970"/>
<dbReference type="AlphaFoldDB" id="A0A7S7LKL3"/>
<reference evidence="8 9" key="1">
    <citation type="submission" date="2019-09" db="EMBL/GenBank/DDBJ databases">
        <title>Consistent, comparative and evidence-based genome assembly and annotation for Cryptosporidium parvum, C. hominis and C. tyzzeri.</title>
        <authorList>
            <person name="Baptista R.P."/>
            <person name="Li Y."/>
            <person name="Sateriale A."/>
            <person name="Ansell B."/>
            <person name="Jex A."/>
            <person name="Sanders M."/>
            <person name="Brooks K."/>
            <person name="Tracey A."/>
            <person name="Berriman M."/>
            <person name="Striepen B."/>
            <person name="Cotton J.A."/>
            <person name="Kissinger J.C."/>
        </authorList>
    </citation>
    <scope>NUCLEOTIDE SEQUENCE [LARGE SCALE GENOMIC DNA]</scope>
    <source>
        <strain evidence="8 9">IOWA-ATCC</strain>
    </source>
</reference>
<dbReference type="PROSITE" id="PS00518">
    <property type="entry name" value="ZF_RING_1"/>
    <property type="match status" value="1"/>
</dbReference>
<dbReference type="InterPro" id="IPR017907">
    <property type="entry name" value="Znf_RING_CS"/>
</dbReference>
<dbReference type="SUPFAM" id="SSF57850">
    <property type="entry name" value="RING/U-box"/>
    <property type="match status" value="1"/>
</dbReference>
<keyword evidence="2" id="KW-0479">Metal-binding</keyword>
<dbReference type="InterPro" id="IPR001841">
    <property type="entry name" value="Znf_RING"/>
</dbReference>
<dbReference type="EMBL" id="CP044422">
    <property type="protein sequence ID" value="QOY43292.1"/>
    <property type="molecule type" value="Genomic_DNA"/>
</dbReference>
<evidence type="ECO:0000256" key="1">
    <source>
        <dbReference type="ARBA" id="ARBA00004123"/>
    </source>
</evidence>
<evidence type="ECO:0000256" key="5">
    <source>
        <dbReference type="ARBA" id="ARBA00023242"/>
    </source>
</evidence>
<dbReference type="OMA" id="EHITCEI"/>
<name>A0A7S7LKL3_CRYPV</name>
<dbReference type="FunFam" id="3.30.40.10:FF:000033">
    <property type="entry name" value="Polycomb group RING finger protein 3"/>
    <property type="match status" value="1"/>
</dbReference>
<gene>
    <name evidence="8" type="ORF">CPATCC_000066</name>
</gene>
<feature type="domain" description="RING-type" evidence="7">
    <location>
        <begin position="47"/>
        <end position="86"/>
    </location>
</feature>
<dbReference type="GO" id="GO:0008270">
    <property type="term" value="F:zinc ion binding"/>
    <property type="evidence" value="ECO:0007669"/>
    <property type="project" value="UniProtKB-KW"/>
</dbReference>
<dbReference type="Gene3D" id="3.30.40.10">
    <property type="entry name" value="Zinc/RING finger domain, C3HC4 (zinc finger)"/>
    <property type="match status" value="1"/>
</dbReference>
<dbReference type="PROSITE" id="PS50089">
    <property type="entry name" value="ZF_RING_2"/>
    <property type="match status" value="1"/>
</dbReference>
<dbReference type="GO" id="GO:0005634">
    <property type="term" value="C:nucleus"/>
    <property type="evidence" value="ECO:0007669"/>
    <property type="project" value="UniProtKB-SubCell"/>
</dbReference>
<evidence type="ECO:0000256" key="3">
    <source>
        <dbReference type="ARBA" id="ARBA00022771"/>
    </source>
</evidence>